<evidence type="ECO:0000313" key="3">
    <source>
        <dbReference type="Proteomes" id="UP000266841"/>
    </source>
</evidence>
<comment type="caution">
    <text evidence="2">The sequence shown here is derived from an EMBL/GenBank/DDBJ whole genome shotgun (WGS) entry which is preliminary data.</text>
</comment>
<feature type="non-terminal residue" evidence="2">
    <location>
        <position position="1"/>
    </location>
</feature>
<dbReference type="AlphaFoldDB" id="K0S006"/>
<gene>
    <name evidence="2" type="ORF">THAOC_21853</name>
</gene>
<proteinExistence type="predicted"/>
<dbReference type="Proteomes" id="UP000266841">
    <property type="component" value="Unassembled WGS sequence"/>
</dbReference>
<reference evidence="2 3" key="1">
    <citation type="journal article" date="2012" name="Genome Biol.">
        <title>Genome and low-iron response of an oceanic diatom adapted to chronic iron limitation.</title>
        <authorList>
            <person name="Lommer M."/>
            <person name="Specht M."/>
            <person name="Roy A.S."/>
            <person name="Kraemer L."/>
            <person name="Andreson R."/>
            <person name="Gutowska M.A."/>
            <person name="Wolf J."/>
            <person name="Bergner S.V."/>
            <person name="Schilhabel M.B."/>
            <person name="Klostermeier U.C."/>
            <person name="Beiko R.G."/>
            <person name="Rosenstiel P."/>
            <person name="Hippler M."/>
            <person name="Laroche J."/>
        </authorList>
    </citation>
    <scope>NUCLEOTIDE SEQUENCE [LARGE SCALE GENOMIC DNA]</scope>
    <source>
        <strain evidence="2 3">CCMP1005</strain>
    </source>
</reference>
<accession>K0S006</accession>
<name>K0S006_THAOC</name>
<organism evidence="2 3">
    <name type="scientific">Thalassiosira oceanica</name>
    <name type="common">Marine diatom</name>
    <dbReference type="NCBI Taxonomy" id="159749"/>
    <lineage>
        <taxon>Eukaryota</taxon>
        <taxon>Sar</taxon>
        <taxon>Stramenopiles</taxon>
        <taxon>Ochrophyta</taxon>
        <taxon>Bacillariophyta</taxon>
        <taxon>Coscinodiscophyceae</taxon>
        <taxon>Thalassiosirophycidae</taxon>
        <taxon>Thalassiosirales</taxon>
        <taxon>Thalassiosiraceae</taxon>
        <taxon>Thalassiosira</taxon>
    </lineage>
</organism>
<dbReference type="EMBL" id="AGNL01026290">
    <property type="protein sequence ID" value="EJK58049.1"/>
    <property type="molecule type" value="Genomic_DNA"/>
</dbReference>
<feature type="region of interest" description="Disordered" evidence="1">
    <location>
        <begin position="371"/>
        <end position="400"/>
    </location>
</feature>
<evidence type="ECO:0000256" key="1">
    <source>
        <dbReference type="SAM" id="MobiDB-lite"/>
    </source>
</evidence>
<keyword evidence="3" id="KW-1185">Reference proteome</keyword>
<protein>
    <submittedName>
        <fullName evidence="2">Uncharacterized protein</fullName>
    </submittedName>
</protein>
<sequence length="400" mass="43363">GGIVFAPPPNDGLSKAASGNALGLSWFAVSAVRDVIGKGDLAGICGATTPDQPRCRSRACSLIVGRRSDAQRMDGQLASAVGYDQNRFGSFYRNGRAYDEAKKLEVADLYLKRSNNRTFRPNLSDIARTCRVDPSFVRKVEGELFQQGRVLTLDEGRANRDIDRGPGVRTLSNLDQVELRCIRSRVQRAYVFESEVTVQTCHVALIVNLDVKTSSSFSDRCLNNFRFELLHRVIRRPGRAPFPSRRVHQRAAGALLPVVLLHLLHLLPLALDDVRHQLNCVIHHQSTLLRQNSSWLDGGGEAVTCEYDGGHPHQSTQAAAPDAILSTPSSGNAAGPAVVAPQMPARSPFPMTSLTAETANQDKPRALLDAALDSPSFGGGAKTIPPLAEDDGAENRDFLG</sequence>
<evidence type="ECO:0000313" key="2">
    <source>
        <dbReference type="EMBL" id="EJK58049.1"/>
    </source>
</evidence>